<keyword evidence="2" id="KW-1185">Reference proteome</keyword>
<evidence type="ECO:0000313" key="1">
    <source>
        <dbReference type="EMBL" id="OZI67149.1"/>
    </source>
</evidence>
<reference evidence="2" key="1">
    <citation type="submission" date="2017-05" db="EMBL/GenBank/DDBJ databases">
        <title>Complete and WGS of Bordetella genogroups.</title>
        <authorList>
            <person name="Spilker T."/>
            <person name="Lipuma J."/>
        </authorList>
    </citation>
    <scope>NUCLEOTIDE SEQUENCE [LARGE SCALE GENOMIC DNA]</scope>
    <source>
        <strain evidence="2">AU8856</strain>
    </source>
</reference>
<sequence>MNISAGRLTAWTIGLCAALLLAGCGGPRYASMAQALPALPPGTGRIVLYNPMDGAGSGPSGQPKIRINKQVVGRSKPGSFFFVDEPAGSYIVTDKLWTDDGLSFMLNPGETRYVRFSAASLGSTGISKLNIELVDSPSEAERELLPLRYAGATPAVQAQAMPAR</sequence>
<gene>
    <name evidence="1" type="ORF">CAL28_05530</name>
</gene>
<evidence type="ECO:0008006" key="3">
    <source>
        <dbReference type="Google" id="ProtNLM"/>
    </source>
</evidence>
<dbReference type="PROSITE" id="PS51257">
    <property type="entry name" value="PROKAR_LIPOPROTEIN"/>
    <property type="match status" value="1"/>
</dbReference>
<dbReference type="EMBL" id="NEVS01000001">
    <property type="protein sequence ID" value="OZI67149.1"/>
    <property type="molecule type" value="Genomic_DNA"/>
</dbReference>
<accession>A0A261UZ47</accession>
<comment type="caution">
    <text evidence="1">The sequence shown here is derived from an EMBL/GenBank/DDBJ whole genome shotgun (WGS) entry which is preliminary data.</text>
</comment>
<dbReference type="RefSeq" id="WP_094840341.1">
    <property type="nucleotide sequence ID" value="NZ_NEVS01000001.1"/>
</dbReference>
<organism evidence="1 2">
    <name type="scientific">Bordetella genomosp. 11</name>
    <dbReference type="NCBI Taxonomy" id="1416808"/>
    <lineage>
        <taxon>Bacteria</taxon>
        <taxon>Pseudomonadati</taxon>
        <taxon>Pseudomonadota</taxon>
        <taxon>Betaproteobacteria</taxon>
        <taxon>Burkholderiales</taxon>
        <taxon>Alcaligenaceae</taxon>
        <taxon>Bordetella</taxon>
    </lineage>
</organism>
<dbReference type="AlphaFoldDB" id="A0A261UZ47"/>
<proteinExistence type="predicted"/>
<protein>
    <recommendedName>
        <fullName evidence="3">DUF2846 domain-containing protein</fullName>
    </recommendedName>
</protein>
<evidence type="ECO:0000313" key="2">
    <source>
        <dbReference type="Proteomes" id="UP000215767"/>
    </source>
</evidence>
<dbReference type="Proteomes" id="UP000215767">
    <property type="component" value="Unassembled WGS sequence"/>
</dbReference>
<dbReference type="OrthoDB" id="8775745at2"/>
<name>A0A261UZ47_9BORD</name>